<evidence type="ECO:0000313" key="1">
    <source>
        <dbReference type="EMBL" id="MBD9723443.1"/>
    </source>
</evidence>
<accession>A0A927L6I3</accession>
<gene>
    <name evidence="1" type="ORF">IHE70_09335</name>
</gene>
<evidence type="ECO:0000313" key="2">
    <source>
        <dbReference type="Proteomes" id="UP000661025"/>
    </source>
</evidence>
<organism evidence="1 2">
    <name type="scientific">Streptomyces caniscabiei</name>
    <dbReference type="NCBI Taxonomy" id="2746961"/>
    <lineage>
        <taxon>Bacteria</taxon>
        <taxon>Bacillati</taxon>
        <taxon>Actinomycetota</taxon>
        <taxon>Actinomycetes</taxon>
        <taxon>Kitasatosporales</taxon>
        <taxon>Streptomycetaceae</taxon>
        <taxon>Streptomyces</taxon>
    </lineage>
</organism>
<dbReference type="Proteomes" id="UP000661025">
    <property type="component" value="Unassembled WGS sequence"/>
</dbReference>
<name>A0A927L6I3_9ACTN</name>
<reference evidence="1" key="1">
    <citation type="submission" date="2020-09" db="EMBL/GenBank/DDBJ databases">
        <title>Streptomyces canutascabiei sp. nov., which causes potato common scab and is distributed across the world.</title>
        <authorList>
            <person name="Nguyen H.P."/>
            <person name="Weisberg A.J."/>
            <person name="Chang J.H."/>
            <person name="Clarke C.R."/>
        </authorList>
    </citation>
    <scope>NUCLEOTIDE SEQUENCE</scope>
    <source>
        <strain evidence="1">ID-01-6.2a</strain>
    </source>
</reference>
<protein>
    <submittedName>
        <fullName evidence="1">Uncharacterized protein</fullName>
    </submittedName>
</protein>
<comment type="caution">
    <text evidence="1">The sequence shown here is derived from an EMBL/GenBank/DDBJ whole genome shotgun (WGS) entry which is preliminary data.</text>
</comment>
<proteinExistence type="predicted"/>
<sequence>MKNDVTSLQFATPRGVQDVTGIDKSAYERILLLADFSITLNCVFNDAADQMHDVFKTVPSTSVARTTTLTVSGQTLANEVLYTDYPLNRADGGELTAAIPGVLADGVVPTWS</sequence>
<dbReference type="AlphaFoldDB" id="A0A927L6I3"/>
<dbReference type="EMBL" id="JACYXT010000003">
    <property type="protein sequence ID" value="MBD9723443.1"/>
    <property type="molecule type" value="Genomic_DNA"/>
</dbReference>